<keyword evidence="2" id="KW-1185">Reference proteome</keyword>
<evidence type="ECO:0000313" key="1">
    <source>
        <dbReference type="EMBL" id="MFC6591804.1"/>
    </source>
</evidence>
<evidence type="ECO:0000313" key="2">
    <source>
        <dbReference type="Proteomes" id="UP001596297"/>
    </source>
</evidence>
<comment type="caution">
    <text evidence="1">The sequence shown here is derived from an EMBL/GenBank/DDBJ whole genome shotgun (WGS) entry which is preliminary data.</text>
</comment>
<accession>A0ABW1YC43</accession>
<dbReference type="RefSeq" id="WP_380082815.1">
    <property type="nucleotide sequence ID" value="NZ_JBHSWD010000001.1"/>
</dbReference>
<dbReference type="Proteomes" id="UP001596297">
    <property type="component" value="Unassembled WGS sequence"/>
</dbReference>
<organism evidence="1 2">
    <name type="scientific">Deinococcus lacus</name>
    <dbReference type="NCBI Taxonomy" id="392561"/>
    <lineage>
        <taxon>Bacteria</taxon>
        <taxon>Thermotogati</taxon>
        <taxon>Deinococcota</taxon>
        <taxon>Deinococci</taxon>
        <taxon>Deinococcales</taxon>
        <taxon>Deinococcaceae</taxon>
        <taxon>Deinococcus</taxon>
    </lineage>
</organism>
<dbReference type="EMBL" id="JBHSWD010000001">
    <property type="protein sequence ID" value="MFC6591804.1"/>
    <property type="molecule type" value="Genomic_DNA"/>
</dbReference>
<sequence>MSDDKIRRKLTSLAAALRQFHSALLDVARSDYEFAHGKVQNPFELFNLVTTHPDFQWLRPLSGLMATLDEVTDEKGLILTERHVNDVEHALGLLFAESDTRFQEFRQGYARAAQDPKVRETEGRWREVLSSLEA</sequence>
<proteinExistence type="predicted"/>
<gene>
    <name evidence="1" type="ORF">ACFP81_07110</name>
</gene>
<name>A0ABW1YC43_9DEIO</name>
<protein>
    <submittedName>
        <fullName evidence="1">Uncharacterized protein</fullName>
    </submittedName>
</protein>
<reference evidence="2" key="1">
    <citation type="journal article" date="2019" name="Int. J. Syst. Evol. Microbiol.">
        <title>The Global Catalogue of Microorganisms (GCM) 10K type strain sequencing project: providing services to taxonomists for standard genome sequencing and annotation.</title>
        <authorList>
            <consortium name="The Broad Institute Genomics Platform"/>
            <consortium name="The Broad Institute Genome Sequencing Center for Infectious Disease"/>
            <person name="Wu L."/>
            <person name="Ma J."/>
        </authorList>
    </citation>
    <scope>NUCLEOTIDE SEQUENCE [LARGE SCALE GENOMIC DNA]</scope>
    <source>
        <strain evidence="2">CGMCC 1.15772</strain>
    </source>
</reference>